<name>W2SU36_NECAM</name>
<gene>
    <name evidence="1" type="ORF">NECAME_18541</name>
</gene>
<organism evidence="1 2">
    <name type="scientific">Necator americanus</name>
    <name type="common">Human hookworm</name>
    <dbReference type="NCBI Taxonomy" id="51031"/>
    <lineage>
        <taxon>Eukaryota</taxon>
        <taxon>Metazoa</taxon>
        <taxon>Ecdysozoa</taxon>
        <taxon>Nematoda</taxon>
        <taxon>Chromadorea</taxon>
        <taxon>Rhabditida</taxon>
        <taxon>Rhabditina</taxon>
        <taxon>Rhabditomorpha</taxon>
        <taxon>Strongyloidea</taxon>
        <taxon>Ancylostomatidae</taxon>
        <taxon>Bunostominae</taxon>
        <taxon>Necator</taxon>
    </lineage>
</organism>
<protein>
    <submittedName>
        <fullName evidence="1">Uncharacterized protein</fullName>
    </submittedName>
</protein>
<accession>W2SU36</accession>
<dbReference type="EMBL" id="KI662045">
    <property type="protein sequence ID" value="ETN73028.1"/>
    <property type="molecule type" value="Genomic_DNA"/>
</dbReference>
<feature type="non-terminal residue" evidence="1">
    <location>
        <position position="32"/>
    </location>
</feature>
<dbReference type="AlphaFoldDB" id="W2SU36"/>
<evidence type="ECO:0000313" key="2">
    <source>
        <dbReference type="Proteomes" id="UP000053676"/>
    </source>
</evidence>
<proteinExistence type="predicted"/>
<dbReference type="KEGG" id="nai:NECAME_18541"/>
<sequence>MDVIRSISAVYSIASDCTHQKATNEEHLPSFL</sequence>
<keyword evidence="2" id="KW-1185">Reference proteome</keyword>
<reference evidence="2" key="1">
    <citation type="journal article" date="2014" name="Nat. Genet.">
        <title>Genome of the human hookworm Necator americanus.</title>
        <authorList>
            <person name="Tang Y.T."/>
            <person name="Gao X."/>
            <person name="Rosa B.A."/>
            <person name="Abubucker S."/>
            <person name="Hallsworth-Pepin K."/>
            <person name="Martin J."/>
            <person name="Tyagi R."/>
            <person name="Heizer E."/>
            <person name="Zhang X."/>
            <person name="Bhonagiri-Palsikar V."/>
            <person name="Minx P."/>
            <person name="Warren W.C."/>
            <person name="Wang Q."/>
            <person name="Zhan B."/>
            <person name="Hotez P.J."/>
            <person name="Sternberg P.W."/>
            <person name="Dougall A."/>
            <person name="Gaze S.T."/>
            <person name="Mulvenna J."/>
            <person name="Sotillo J."/>
            <person name="Ranganathan S."/>
            <person name="Rabelo E.M."/>
            <person name="Wilson R.K."/>
            <person name="Felgner P.L."/>
            <person name="Bethony J."/>
            <person name="Hawdon J.M."/>
            <person name="Gasser R.B."/>
            <person name="Loukas A."/>
            <person name="Mitreva M."/>
        </authorList>
    </citation>
    <scope>NUCLEOTIDE SEQUENCE [LARGE SCALE GENOMIC DNA]</scope>
</reference>
<dbReference type="Proteomes" id="UP000053676">
    <property type="component" value="Unassembled WGS sequence"/>
</dbReference>
<evidence type="ECO:0000313" key="1">
    <source>
        <dbReference type="EMBL" id="ETN73028.1"/>
    </source>
</evidence>